<evidence type="ECO:0000256" key="5">
    <source>
        <dbReference type="ARBA" id="ARBA00023136"/>
    </source>
</evidence>
<dbReference type="PROSITE" id="PS51257">
    <property type="entry name" value="PROKAR_LIPOPROTEIN"/>
    <property type="match status" value="1"/>
</dbReference>
<dbReference type="InterPro" id="IPR024989">
    <property type="entry name" value="MFS_assoc_dom"/>
</dbReference>
<proteinExistence type="inferred from homology"/>
<dbReference type="InterPro" id="IPR051717">
    <property type="entry name" value="MFS_MFSD6"/>
</dbReference>
<dbReference type="AlphaFoldDB" id="A0A7M5XEP1"/>
<comment type="subcellular location">
    <subcellularLocation>
        <location evidence="1">Membrane</location>
        <topology evidence="1">Multi-pass membrane protein</topology>
    </subcellularLocation>
</comment>
<evidence type="ECO:0000256" key="1">
    <source>
        <dbReference type="ARBA" id="ARBA00004141"/>
    </source>
</evidence>
<feature type="transmembrane region" description="Helical" evidence="6">
    <location>
        <begin position="251"/>
        <end position="273"/>
    </location>
</feature>
<feature type="transmembrane region" description="Helical" evidence="6">
    <location>
        <begin position="199"/>
        <end position="218"/>
    </location>
</feature>
<name>A0A7M5XEP1_9CNID</name>
<evidence type="ECO:0000256" key="6">
    <source>
        <dbReference type="SAM" id="Phobius"/>
    </source>
</evidence>
<feature type="transmembrane region" description="Helical" evidence="6">
    <location>
        <begin position="123"/>
        <end position="145"/>
    </location>
</feature>
<dbReference type="PANTHER" id="PTHR16172:SF41">
    <property type="entry name" value="MAJOR FACILITATOR SUPERFAMILY DOMAIN-CONTAINING PROTEIN 6-LIKE"/>
    <property type="match status" value="1"/>
</dbReference>
<feature type="transmembrane region" description="Helical" evidence="6">
    <location>
        <begin position="345"/>
        <end position="365"/>
    </location>
</feature>
<protein>
    <recommendedName>
        <fullName evidence="7">Major facilitator superfamily associated domain-containing protein</fullName>
    </recommendedName>
</protein>
<feature type="transmembrane region" description="Helical" evidence="6">
    <location>
        <begin position="404"/>
        <end position="427"/>
    </location>
</feature>
<organism evidence="8 9">
    <name type="scientific">Clytia hemisphaerica</name>
    <dbReference type="NCBI Taxonomy" id="252671"/>
    <lineage>
        <taxon>Eukaryota</taxon>
        <taxon>Metazoa</taxon>
        <taxon>Cnidaria</taxon>
        <taxon>Hydrozoa</taxon>
        <taxon>Hydroidolina</taxon>
        <taxon>Leptothecata</taxon>
        <taxon>Obeliida</taxon>
        <taxon>Clytiidae</taxon>
        <taxon>Clytia</taxon>
    </lineage>
</organism>
<keyword evidence="3 6" id="KW-0812">Transmembrane</keyword>
<dbReference type="OrthoDB" id="515887at2759"/>
<dbReference type="EnsemblMetazoa" id="CLYHEMT022157.1">
    <property type="protein sequence ID" value="CLYHEMP022157.1"/>
    <property type="gene ID" value="CLYHEMG022157"/>
</dbReference>
<dbReference type="Pfam" id="PF12832">
    <property type="entry name" value="MFS_1_like"/>
    <property type="match status" value="1"/>
</dbReference>
<keyword evidence="9" id="KW-1185">Reference proteome</keyword>
<keyword evidence="4 6" id="KW-1133">Transmembrane helix</keyword>
<feature type="domain" description="Major facilitator superfamily associated" evidence="7">
    <location>
        <begin position="5"/>
        <end position="408"/>
    </location>
</feature>
<feature type="transmembrane region" description="Helical" evidence="6">
    <location>
        <begin position="285"/>
        <end position="304"/>
    </location>
</feature>
<feature type="transmembrane region" description="Helical" evidence="6">
    <location>
        <begin position="377"/>
        <end position="398"/>
    </location>
</feature>
<feature type="transmembrane region" description="Helical" evidence="6">
    <location>
        <begin position="67"/>
        <end position="86"/>
    </location>
</feature>
<feature type="transmembrane region" description="Helical" evidence="6">
    <location>
        <begin position="166"/>
        <end position="187"/>
    </location>
</feature>
<dbReference type="GO" id="GO:0016020">
    <property type="term" value="C:membrane"/>
    <property type="evidence" value="ECO:0007669"/>
    <property type="project" value="UniProtKB-SubCell"/>
</dbReference>
<feature type="transmembrane region" description="Helical" evidence="6">
    <location>
        <begin position="7"/>
        <end position="30"/>
    </location>
</feature>
<comment type="similarity">
    <text evidence="2">Belongs to the major facilitator superfamily. MFSD6 family.</text>
</comment>
<dbReference type="SUPFAM" id="SSF103473">
    <property type="entry name" value="MFS general substrate transporter"/>
    <property type="match status" value="1"/>
</dbReference>
<accession>A0A7M5XEP1</accession>
<keyword evidence="5 6" id="KW-0472">Membrane</keyword>
<evidence type="ECO:0000256" key="3">
    <source>
        <dbReference type="ARBA" id="ARBA00022692"/>
    </source>
</evidence>
<dbReference type="PANTHER" id="PTHR16172">
    <property type="entry name" value="MAJOR FACILITATOR SUPERFAMILY DOMAIN-CONTAINING PROTEIN 6-LIKE"/>
    <property type="match status" value="1"/>
</dbReference>
<sequence>MIPSKLAYFFLFGALACCVPYFNVFLTSLGLTATQAGLITGLRAIPAFIGAPLWGMLADFTGHHKTLWMLLSFTFLSLIFPMPWIAKHVSNFELGRNITSYENGTRSYKDIKYCTTECGDNTMFYIMMAVMFASGFVELNVVSFLDTFTMNLVKKSAKKTNFGRQRLFGAIGFALTSFLAGVAIDGYQDDYLSDYTATFYVFLPMFVIFMPMSFYVALKSEDRQIQTDVNEQAKKSLLKPVLKTCGKIPNIVFLLSVLLCGIFHGLLYGFMFLYMEKELSSTKTAMGLCVVIGSIGEIIMFPVSHKIIKTVDTIPCLIAGIFSYFLRFLLTSFVTNQWWMLPIQLLHSFGFALFFAAMMEHVTVISPKEIHTTMVSIVNGLKFGFGILIANMAGGVAYDHFGGGMLFLMTAFVCLGWVCVMVGYYYGSKLYGKLCGKTENKNKETTERE</sequence>
<dbReference type="Gene3D" id="1.20.1250.20">
    <property type="entry name" value="MFS general substrate transporter like domains"/>
    <property type="match status" value="2"/>
</dbReference>
<feature type="transmembrane region" description="Helical" evidence="6">
    <location>
        <begin position="36"/>
        <end position="55"/>
    </location>
</feature>
<evidence type="ECO:0000259" key="7">
    <source>
        <dbReference type="Pfam" id="PF12832"/>
    </source>
</evidence>
<dbReference type="Proteomes" id="UP000594262">
    <property type="component" value="Unplaced"/>
</dbReference>
<evidence type="ECO:0000256" key="2">
    <source>
        <dbReference type="ARBA" id="ARBA00005241"/>
    </source>
</evidence>
<feature type="transmembrane region" description="Helical" evidence="6">
    <location>
        <begin position="316"/>
        <end position="339"/>
    </location>
</feature>
<evidence type="ECO:0000313" key="8">
    <source>
        <dbReference type="EnsemblMetazoa" id="CLYHEMP022157.1"/>
    </source>
</evidence>
<evidence type="ECO:0000256" key="4">
    <source>
        <dbReference type="ARBA" id="ARBA00022989"/>
    </source>
</evidence>
<reference evidence="8" key="1">
    <citation type="submission" date="2021-01" db="UniProtKB">
        <authorList>
            <consortium name="EnsemblMetazoa"/>
        </authorList>
    </citation>
    <scope>IDENTIFICATION</scope>
</reference>
<dbReference type="InterPro" id="IPR036259">
    <property type="entry name" value="MFS_trans_sf"/>
</dbReference>
<evidence type="ECO:0000313" key="9">
    <source>
        <dbReference type="Proteomes" id="UP000594262"/>
    </source>
</evidence>